<dbReference type="OrthoDB" id="566238at2759"/>
<sequence>MSAFALQFAGLSLIGRLAVVRPRQSTIIPESFRLTYHGKAPGQHANQLILRKRSIGPVCVAEVVGTSSDERSSSERFLDVRAILSEFNPLTENHLLVWEDSDDEDGAVQAELPHSGAWEDNSAGYQGLEYQPSWIDYRDGSESDDPEALRGPVDAHKTLLSMVPILSDNHDTQAVGSLRADGLAGTTSPSAYSPEAGFQEISVIELEERLATGQFSLLLDVRSQQEYDDGHITGAFNLPLDPDLSTAVRSGSLDDFRDQPVAVVCGSGMRSGQATVRLSKVYGFSNVTNVTGGMMAWAREGLPVKVHRQRGGSSCGCGSGGDCKSKQST</sequence>
<dbReference type="SMART" id="SM00450">
    <property type="entry name" value="RHOD"/>
    <property type="match status" value="1"/>
</dbReference>
<comment type="caution">
    <text evidence="2">The sequence shown here is derived from an EMBL/GenBank/DDBJ whole genome shotgun (WGS) entry which is preliminary data.</text>
</comment>
<evidence type="ECO:0000313" key="4">
    <source>
        <dbReference type="Proteomes" id="UP000747110"/>
    </source>
</evidence>
<dbReference type="Proteomes" id="UP000747110">
    <property type="component" value="Unassembled WGS sequence"/>
</dbReference>
<feature type="domain" description="Rhodanese" evidence="1">
    <location>
        <begin position="217"/>
        <end position="306"/>
    </location>
</feature>
<dbReference type="SUPFAM" id="SSF52821">
    <property type="entry name" value="Rhodanese/Cell cycle control phosphatase"/>
    <property type="match status" value="1"/>
</dbReference>
<dbReference type="PANTHER" id="PTHR43031:SF1">
    <property type="entry name" value="PYRIDINE NUCLEOTIDE-DISULPHIDE OXIDOREDUCTASE"/>
    <property type="match status" value="1"/>
</dbReference>
<dbReference type="CDD" id="cd00158">
    <property type="entry name" value="RHOD"/>
    <property type="match status" value="1"/>
</dbReference>
<name>A0A8J4C435_9CHLO</name>
<dbReference type="Proteomes" id="UP000722791">
    <property type="component" value="Unassembled WGS sequence"/>
</dbReference>
<dbReference type="Pfam" id="PF00581">
    <property type="entry name" value="Rhodanese"/>
    <property type="match status" value="1"/>
</dbReference>
<dbReference type="Gene3D" id="3.40.250.10">
    <property type="entry name" value="Rhodanese-like domain"/>
    <property type="match status" value="1"/>
</dbReference>
<gene>
    <name evidence="2" type="ORF">Vretifemale_3129</name>
    <name evidence="3" type="ORF">Vretimale_4517</name>
</gene>
<dbReference type="AlphaFoldDB" id="A0A8J4C435"/>
<accession>A0A8J4C435</accession>
<dbReference type="PANTHER" id="PTHR43031">
    <property type="entry name" value="FAD-DEPENDENT OXIDOREDUCTASE"/>
    <property type="match status" value="1"/>
</dbReference>
<reference evidence="2" key="1">
    <citation type="journal article" date="2021" name="Proc. Natl. Acad. Sci. U.S.A.">
        <title>Three genomes in the algal genus Volvox reveal the fate of a haploid sex-determining region after a transition to homothallism.</title>
        <authorList>
            <person name="Yamamoto K."/>
            <person name="Hamaji T."/>
            <person name="Kawai-Toyooka H."/>
            <person name="Matsuzaki R."/>
            <person name="Takahashi F."/>
            <person name="Nishimura Y."/>
            <person name="Kawachi M."/>
            <person name="Noguchi H."/>
            <person name="Minakuchi Y."/>
            <person name="Umen J.G."/>
            <person name="Toyoda A."/>
            <person name="Nozaki H."/>
        </authorList>
    </citation>
    <scope>NUCLEOTIDE SEQUENCE</scope>
    <source>
        <strain evidence="3">NIES-3785</strain>
        <strain evidence="2">NIES-3786</strain>
    </source>
</reference>
<evidence type="ECO:0000313" key="2">
    <source>
        <dbReference type="EMBL" id="GIL72838.1"/>
    </source>
</evidence>
<dbReference type="InterPro" id="IPR001763">
    <property type="entry name" value="Rhodanese-like_dom"/>
</dbReference>
<dbReference type="InterPro" id="IPR036873">
    <property type="entry name" value="Rhodanese-like_dom_sf"/>
</dbReference>
<protein>
    <recommendedName>
        <fullName evidence="1">Rhodanese domain-containing protein</fullName>
    </recommendedName>
</protein>
<keyword evidence="4" id="KW-1185">Reference proteome</keyword>
<dbReference type="PROSITE" id="PS50206">
    <property type="entry name" value="RHODANESE_3"/>
    <property type="match status" value="1"/>
</dbReference>
<proteinExistence type="predicted"/>
<evidence type="ECO:0000313" key="3">
    <source>
        <dbReference type="EMBL" id="GIL99324.1"/>
    </source>
</evidence>
<dbReference type="EMBL" id="BNCP01000004">
    <property type="protein sequence ID" value="GIL72838.1"/>
    <property type="molecule type" value="Genomic_DNA"/>
</dbReference>
<evidence type="ECO:0000259" key="1">
    <source>
        <dbReference type="PROSITE" id="PS50206"/>
    </source>
</evidence>
<dbReference type="InterPro" id="IPR050229">
    <property type="entry name" value="GlpE_sulfurtransferase"/>
</dbReference>
<organism evidence="2 4">
    <name type="scientific">Volvox reticuliferus</name>
    <dbReference type="NCBI Taxonomy" id="1737510"/>
    <lineage>
        <taxon>Eukaryota</taxon>
        <taxon>Viridiplantae</taxon>
        <taxon>Chlorophyta</taxon>
        <taxon>core chlorophytes</taxon>
        <taxon>Chlorophyceae</taxon>
        <taxon>CS clade</taxon>
        <taxon>Chlamydomonadales</taxon>
        <taxon>Volvocaceae</taxon>
        <taxon>Volvox</taxon>
    </lineage>
</organism>
<dbReference type="EMBL" id="BNCQ01000006">
    <property type="protein sequence ID" value="GIL99324.1"/>
    <property type="molecule type" value="Genomic_DNA"/>
</dbReference>